<evidence type="ECO:0000313" key="1">
    <source>
        <dbReference type="EMBL" id="RDX79547.1"/>
    </source>
</evidence>
<dbReference type="Proteomes" id="UP000257109">
    <property type="component" value="Unassembled WGS sequence"/>
</dbReference>
<name>A0A371FMH6_MUCPR</name>
<dbReference type="AlphaFoldDB" id="A0A371FMH6"/>
<proteinExistence type="predicted"/>
<sequence length="87" mass="10036">MEKINNNAYKIDIHQEYGGSNSIQAPNLRLNYLQEGEDDMNTHGGFKSMDSTILEGPMTRGRLRKLQEEVHQEMGLLKGQERLKFKN</sequence>
<keyword evidence="2" id="KW-1185">Reference proteome</keyword>
<reference evidence="1" key="1">
    <citation type="submission" date="2018-05" db="EMBL/GenBank/DDBJ databases">
        <title>Draft genome of Mucuna pruriens seed.</title>
        <authorList>
            <person name="Nnadi N.E."/>
            <person name="Vos R."/>
            <person name="Hasami M.H."/>
            <person name="Devisetty U.K."/>
            <person name="Aguiy J.C."/>
        </authorList>
    </citation>
    <scope>NUCLEOTIDE SEQUENCE [LARGE SCALE GENOMIC DNA]</scope>
    <source>
        <strain evidence="1">JCA_2017</strain>
    </source>
</reference>
<organism evidence="1 2">
    <name type="scientific">Mucuna pruriens</name>
    <name type="common">Velvet bean</name>
    <name type="synonym">Dolichos pruriens</name>
    <dbReference type="NCBI Taxonomy" id="157652"/>
    <lineage>
        <taxon>Eukaryota</taxon>
        <taxon>Viridiplantae</taxon>
        <taxon>Streptophyta</taxon>
        <taxon>Embryophyta</taxon>
        <taxon>Tracheophyta</taxon>
        <taxon>Spermatophyta</taxon>
        <taxon>Magnoliopsida</taxon>
        <taxon>eudicotyledons</taxon>
        <taxon>Gunneridae</taxon>
        <taxon>Pentapetalae</taxon>
        <taxon>rosids</taxon>
        <taxon>fabids</taxon>
        <taxon>Fabales</taxon>
        <taxon>Fabaceae</taxon>
        <taxon>Papilionoideae</taxon>
        <taxon>50 kb inversion clade</taxon>
        <taxon>NPAAA clade</taxon>
        <taxon>indigoferoid/millettioid clade</taxon>
        <taxon>Phaseoleae</taxon>
        <taxon>Mucuna</taxon>
    </lineage>
</organism>
<gene>
    <name evidence="1" type="ORF">CR513_40011</name>
</gene>
<comment type="caution">
    <text evidence="1">The sequence shown here is derived from an EMBL/GenBank/DDBJ whole genome shotgun (WGS) entry which is preliminary data.</text>
</comment>
<feature type="non-terminal residue" evidence="1">
    <location>
        <position position="1"/>
    </location>
</feature>
<accession>A0A371FMH6</accession>
<evidence type="ECO:0000313" key="2">
    <source>
        <dbReference type="Proteomes" id="UP000257109"/>
    </source>
</evidence>
<dbReference type="EMBL" id="QJKJ01008510">
    <property type="protein sequence ID" value="RDX79547.1"/>
    <property type="molecule type" value="Genomic_DNA"/>
</dbReference>
<protein>
    <submittedName>
        <fullName evidence="1">Uncharacterized protein</fullName>
    </submittedName>
</protein>